<organism evidence="1">
    <name type="scientific">Oryza brachyantha</name>
    <name type="common">malo sina</name>
    <dbReference type="NCBI Taxonomy" id="4533"/>
    <lineage>
        <taxon>Eukaryota</taxon>
        <taxon>Viridiplantae</taxon>
        <taxon>Streptophyta</taxon>
        <taxon>Embryophyta</taxon>
        <taxon>Tracheophyta</taxon>
        <taxon>Spermatophyta</taxon>
        <taxon>Magnoliopsida</taxon>
        <taxon>Liliopsida</taxon>
        <taxon>Poales</taxon>
        <taxon>Poaceae</taxon>
        <taxon>BOP clade</taxon>
        <taxon>Oryzoideae</taxon>
        <taxon>Oryzeae</taxon>
        <taxon>Oryzinae</taxon>
        <taxon>Oryza</taxon>
    </lineage>
</organism>
<dbReference type="HOGENOM" id="CLU_2501532_0_0_1"/>
<reference evidence="1" key="1">
    <citation type="journal article" date="2013" name="Nat. Commun.">
        <title>Whole-genome sequencing of Oryza brachyantha reveals mechanisms underlying Oryza genome evolution.</title>
        <authorList>
            <person name="Chen J."/>
            <person name="Huang Q."/>
            <person name="Gao D."/>
            <person name="Wang J."/>
            <person name="Lang Y."/>
            <person name="Liu T."/>
            <person name="Li B."/>
            <person name="Bai Z."/>
            <person name="Luis Goicoechea J."/>
            <person name="Liang C."/>
            <person name="Chen C."/>
            <person name="Zhang W."/>
            <person name="Sun S."/>
            <person name="Liao Y."/>
            <person name="Zhang X."/>
            <person name="Yang L."/>
            <person name="Song C."/>
            <person name="Wang M."/>
            <person name="Shi J."/>
            <person name="Liu G."/>
            <person name="Liu J."/>
            <person name="Zhou H."/>
            <person name="Zhou W."/>
            <person name="Yu Q."/>
            <person name="An N."/>
            <person name="Chen Y."/>
            <person name="Cai Q."/>
            <person name="Wang B."/>
            <person name="Liu B."/>
            <person name="Min J."/>
            <person name="Huang Y."/>
            <person name="Wu H."/>
            <person name="Li Z."/>
            <person name="Zhang Y."/>
            <person name="Yin Y."/>
            <person name="Song W."/>
            <person name="Jiang J."/>
            <person name="Jackson S.A."/>
            <person name="Wing R.A."/>
            <person name="Wang J."/>
            <person name="Chen M."/>
        </authorList>
    </citation>
    <scope>NUCLEOTIDE SEQUENCE [LARGE SCALE GENOMIC DNA]</scope>
    <source>
        <strain evidence="1">cv. IRGC 101232</strain>
    </source>
</reference>
<name>J3LR35_ORYBR</name>
<dbReference type="eggNOG" id="KOG0916">
    <property type="taxonomic scope" value="Eukaryota"/>
</dbReference>
<accession>J3LR35</accession>
<evidence type="ECO:0000313" key="1">
    <source>
        <dbReference type="EnsemblPlants" id="OB03G35110.1"/>
    </source>
</evidence>
<dbReference type="AlphaFoldDB" id="J3LR35"/>
<proteinExistence type="predicted"/>
<sequence length="86" mass="9911">MELLPQEQSEKGNVTNQREDLILLLANMHAHFSPKSSSETMLDDRAADELLAKTFENYLTWCKLLGEKKQHMVDLHNISFLKILAK</sequence>
<protein>
    <submittedName>
        <fullName evidence="1">Uncharacterized protein</fullName>
    </submittedName>
</protein>
<evidence type="ECO:0000313" key="2">
    <source>
        <dbReference type="Proteomes" id="UP000006038"/>
    </source>
</evidence>
<dbReference type="STRING" id="4533.J3LR35"/>
<dbReference type="Gramene" id="OB03G35110.1">
    <property type="protein sequence ID" value="OB03G35110.1"/>
    <property type="gene ID" value="OB03G35110"/>
</dbReference>
<keyword evidence="2" id="KW-1185">Reference proteome</keyword>
<dbReference type="EnsemblPlants" id="OB03G35110.1">
    <property type="protein sequence ID" value="OB03G35110.1"/>
    <property type="gene ID" value="OB03G35110"/>
</dbReference>
<reference evidence="1" key="2">
    <citation type="submission" date="2013-04" db="UniProtKB">
        <authorList>
            <consortium name="EnsemblPlants"/>
        </authorList>
    </citation>
    <scope>IDENTIFICATION</scope>
</reference>
<dbReference type="Proteomes" id="UP000006038">
    <property type="component" value="Chromosome 3"/>
</dbReference>